<reference evidence="5 6" key="1">
    <citation type="submission" date="2021-04" db="EMBL/GenBank/DDBJ databases">
        <authorList>
            <person name="Rodrigo-Torres L."/>
            <person name="Arahal R. D."/>
            <person name="Lucena T."/>
        </authorList>
    </citation>
    <scope>NUCLEOTIDE SEQUENCE [LARGE SCALE GENOMIC DNA]</scope>
    <source>
        <strain evidence="5 6">CECT 30171</strain>
    </source>
</reference>
<gene>
    <name evidence="5" type="primary">hsdS</name>
    <name evidence="5" type="ORF">LYB30171_01920</name>
</gene>
<dbReference type="CDD" id="cd17273">
    <property type="entry name" value="RMtype1_S_EcoJA69PI-TRD1-CR1_like"/>
    <property type="match status" value="1"/>
</dbReference>
<evidence type="ECO:0000313" key="5">
    <source>
        <dbReference type="EMBL" id="CAG4975405.1"/>
    </source>
</evidence>
<organism evidence="5 6">
    <name type="scientific">Novilysobacter luteus</name>
    <dbReference type="NCBI Taxonomy" id="2822368"/>
    <lineage>
        <taxon>Bacteria</taxon>
        <taxon>Pseudomonadati</taxon>
        <taxon>Pseudomonadota</taxon>
        <taxon>Gammaproteobacteria</taxon>
        <taxon>Lysobacterales</taxon>
        <taxon>Lysobacteraceae</taxon>
        <taxon>Novilysobacter</taxon>
    </lineage>
</organism>
<evidence type="ECO:0000256" key="1">
    <source>
        <dbReference type="ARBA" id="ARBA00010923"/>
    </source>
</evidence>
<protein>
    <submittedName>
        <fullName evidence="5">Type-1 restriction enzyme EcoKI specificity protein</fullName>
    </submittedName>
</protein>
<comment type="similarity">
    <text evidence="1">Belongs to the type-I restriction system S methylase family.</text>
</comment>
<feature type="domain" description="Type I restriction modification DNA specificity" evidence="4">
    <location>
        <begin position="292"/>
        <end position="376"/>
    </location>
</feature>
<evidence type="ECO:0000259" key="4">
    <source>
        <dbReference type="Pfam" id="PF01420"/>
    </source>
</evidence>
<evidence type="ECO:0000256" key="2">
    <source>
        <dbReference type="ARBA" id="ARBA00022747"/>
    </source>
</evidence>
<dbReference type="Gene3D" id="3.90.220.20">
    <property type="entry name" value="DNA methylase specificity domains"/>
    <property type="match status" value="2"/>
</dbReference>
<dbReference type="PANTHER" id="PTHR30408">
    <property type="entry name" value="TYPE-1 RESTRICTION ENZYME ECOKI SPECIFICITY PROTEIN"/>
    <property type="match status" value="1"/>
</dbReference>
<proteinExistence type="inferred from homology"/>
<sequence>MRNGWLRQSLGAICEVVNGGTPKTGVVAYWDGQHQWITPAEMGRRTTPYIGETARTLTDLGLSNSSARPLPPYSVILSSRAPIGHLVINTVPMATNQGCKGLVPSKVVDHKFLYYYLGSVVELLNDLGTGATFKELSGGKLKEVPIPLPPLPEQQRIVGILDEAFAGIATAKANAEKNLKNARALFESHLQSVFNPRSGDWVEDKLESLTTKIGSGATPRGGEKCYKAAGVSLIRSLNVHDLGFRYPKLAFLDEDQAADLSNVKVQADDVLLNITGASVARCCVVPPDVLPARVNQHVSIVRPIVEKLDAAFLHYLLISKPYKDALLKTGEEGGSTRQAITKAQIQSFTIGYPVLSEQRAIVERLNAVLAETQRLESICQRKLAALDTLKQSLLHQAFSGQL</sequence>
<evidence type="ECO:0000256" key="3">
    <source>
        <dbReference type="ARBA" id="ARBA00023125"/>
    </source>
</evidence>
<accession>A0ABM8UH47</accession>
<dbReference type="EMBL" id="OU015430">
    <property type="protein sequence ID" value="CAG4975405.1"/>
    <property type="molecule type" value="Genomic_DNA"/>
</dbReference>
<keyword evidence="2" id="KW-0680">Restriction system</keyword>
<evidence type="ECO:0000313" key="6">
    <source>
        <dbReference type="Proteomes" id="UP000680116"/>
    </source>
</evidence>
<keyword evidence="6" id="KW-1185">Reference proteome</keyword>
<dbReference type="PANTHER" id="PTHR30408:SF12">
    <property type="entry name" value="TYPE I RESTRICTION ENZYME MJAVIII SPECIFICITY SUBUNIT"/>
    <property type="match status" value="1"/>
</dbReference>
<dbReference type="InterPro" id="IPR044946">
    <property type="entry name" value="Restrct_endonuc_typeI_TRD_sf"/>
</dbReference>
<dbReference type="Pfam" id="PF01420">
    <property type="entry name" value="Methylase_S"/>
    <property type="match status" value="2"/>
</dbReference>
<dbReference type="Proteomes" id="UP000680116">
    <property type="component" value="Chromosome"/>
</dbReference>
<keyword evidence="3" id="KW-0238">DNA-binding</keyword>
<dbReference type="InterPro" id="IPR000055">
    <property type="entry name" value="Restrct_endonuc_typeI_TRD"/>
</dbReference>
<dbReference type="SUPFAM" id="SSF116734">
    <property type="entry name" value="DNA methylase specificity domain"/>
    <property type="match status" value="2"/>
</dbReference>
<feature type="domain" description="Type I restriction modification DNA specificity" evidence="4">
    <location>
        <begin position="5"/>
        <end position="172"/>
    </location>
</feature>
<name>A0ABM8UH47_9GAMM</name>
<dbReference type="RefSeq" id="WP_215218471.1">
    <property type="nucleotide sequence ID" value="NZ_OU015430.1"/>
</dbReference>
<dbReference type="InterPro" id="IPR052021">
    <property type="entry name" value="Type-I_RS_S_subunit"/>
</dbReference>